<evidence type="ECO:0000313" key="2">
    <source>
        <dbReference type="Proteomes" id="UP001249959"/>
    </source>
</evidence>
<dbReference type="Proteomes" id="UP001249959">
    <property type="component" value="Unassembled WGS sequence"/>
</dbReference>
<proteinExistence type="predicted"/>
<organism evidence="1 2">
    <name type="scientific">Aquirufa regiilacus</name>
    <dbReference type="NCBI Taxonomy" id="3024868"/>
    <lineage>
        <taxon>Bacteria</taxon>
        <taxon>Pseudomonadati</taxon>
        <taxon>Bacteroidota</taxon>
        <taxon>Cytophagia</taxon>
        <taxon>Cytophagales</taxon>
        <taxon>Flectobacillaceae</taxon>
        <taxon>Aquirufa</taxon>
    </lineage>
</organism>
<sequence>MEFEAFEIFVSKPRLARYLISCSNSQGRAMKLYAANIRVAQAFYPILNLFEIFLRNEINEKLSNYFDDQAWIINQKGGFMSDSSLGPKYWLKTQIVKAEINLKGKVAAGNLIAEQTFGFWTSLFEPRHYKLMSGVIIKCFPNKPRFVNRNSIAVSLKDIREFRNRIYHNEAICFIGTTIDFTQAIKIKKELYDLLVWMNANLMDFVYPFDSIDSEIENALSI</sequence>
<protein>
    <recommendedName>
        <fullName evidence="3">Abi-like protein</fullName>
    </recommendedName>
</protein>
<evidence type="ECO:0000313" key="1">
    <source>
        <dbReference type="EMBL" id="MDU0807477.1"/>
    </source>
</evidence>
<keyword evidence="2" id="KW-1185">Reference proteome</keyword>
<name>A0ABU3TP70_9BACT</name>
<evidence type="ECO:0008006" key="3">
    <source>
        <dbReference type="Google" id="ProtNLM"/>
    </source>
</evidence>
<dbReference type="RefSeq" id="WP_315577366.1">
    <property type="nucleotide sequence ID" value="NZ_JARDXH010000007.1"/>
</dbReference>
<gene>
    <name evidence="1" type="ORF">PQG45_00355</name>
</gene>
<accession>A0ABU3TP70</accession>
<reference evidence="1 2" key="1">
    <citation type="submission" date="2023-09" db="EMBL/GenBank/DDBJ databases">
        <title>Aquirufa genomes.</title>
        <authorList>
            <person name="Pitt A."/>
        </authorList>
    </citation>
    <scope>NUCLEOTIDE SEQUENCE [LARGE SCALE GENOMIC DNA]</scope>
    <source>
        <strain evidence="1 2">LEOWEIH-7C</strain>
    </source>
</reference>
<dbReference type="EMBL" id="JAVNWW010000001">
    <property type="protein sequence ID" value="MDU0807477.1"/>
    <property type="molecule type" value="Genomic_DNA"/>
</dbReference>
<comment type="caution">
    <text evidence="1">The sequence shown here is derived from an EMBL/GenBank/DDBJ whole genome shotgun (WGS) entry which is preliminary data.</text>
</comment>